<keyword evidence="2" id="KW-1185">Reference proteome</keyword>
<evidence type="ECO:0000313" key="2">
    <source>
        <dbReference type="Proteomes" id="UP001165121"/>
    </source>
</evidence>
<dbReference type="Proteomes" id="UP001165121">
    <property type="component" value="Unassembled WGS sequence"/>
</dbReference>
<proteinExistence type="predicted"/>
<reference evidence="1" key="1">
    <citation type="submission" date="2023-04" db="EMBL/GenBank/DDBJ databases">
        <title>Phytophthora fragariaefolia NBRC 109709.</title>
        <authorList>
            <person name="Ichikawa N."/>
            <person name="Sato H."/>
            <person name="Tonouchi N."/>
        </authorList>
    </citation>
    <scope>NUCLEOTIDE SEQUENCE</scope>
    <source>
        <strain evidence="1">NBRC 109709</strain>
    </source>
</reference>
<sequence length="114" mass="11768">MAAGFCVPLAGYTPSSAAPNQNQTSFRNLLASAHASPSVKLTDAVTPGSCHATWNRCAVTATLFQPPPRPSTTAYRCVLKLGVGLVVSTVADQAAIEPAVPIAARGALNLTHQR</sequence>
<accession>A0A9W6WWU7</accession>
<dbReference type="EMBL" id="BSXT01000200">
    <property type="protein sequence ID" value="GMF20543.1"/>
    <property type="molecule type" value="Genomic_DNA"/>
</dbReference>
<evidence type="ECO:0000313" key="1">
    <source>
        <dbReference type="EMBL" id="GMF20543.1"/>
    </source>
</evidence>
<name>A0A9W6WWU7_9STRA</name>
<comment type="caution">
    <text evidence="1">The sequence shown here is derived from an EMBL/GenBank/DDBJ whole genome shotgun (WGS) entry which is preliminary data.</text>
</comment>
<dbReference type="AlphaFoldDB" id="A0A9W6WWU7"/>
<protein>
    <submittedName>
        <fullName evidence="1">Unnamed protein product</fullName>
    </submittedName>
</protein>
<organism evidence="1 2">
    <name type="scientific">Phytophthora fragariaefolia</name>
    <dbReference type="NCBI Taxonomy" id="1490495"/>
    <lineage>
        <taxon>Eukaryota</taxon>
        <taxon>Sar</taxon>
        <taxon>Stramenopiles</taxon>
        <taxon>Oomycota</taxon>
        <taxon>Peronosporomycetes</taxon>
        <taxon>Peronosporales</taxon>
        <taxon>Peronosporaceae</taxon>
        <taxon>Phytophthora</taxon>
    </lineage>
</organism>
<gene>
    <name evidence="1" type="ORF">Pfra01_000248400</name>
</gene>